<dbReference type="SMART" id="SM00360">
    <property type="entry name" value="RRM"/>
    <property type="match status" value="1"/>
</dbReference>
<keyword evidence="1 2" id="KW-0694">RNA-binding</keyword>
<dbReference type="STRING" id="74649.A0A2P6QIE1"/>
<dbReference type="InterPro" id="IPR052462">
    <property type="entry name" value="SLIRP/GR-RBP-like"/>
</dbReference>
<organism evidence="4 5">
    <name type="scientific">Rosa chinensis</name>
    <name type="common">China rose</name>
    <dbReference type="NCBI Taxonomy" id="74649"/>
    <lineage>
        <taxon>Eukaryota</taxon>
        <taxon>Viridiplantae</taxon>
        <taxon>Streptophyta</taxon>
        <taxon>Embryophyta</taxon>
        <taxon>Tracheophyta</taxon>
        <taxon>Spermatophyta</taxon>
        <taxon>Magnoliopsida</taxon>
        <taxon>eudicotyledons</taxon>
        <taxon>Gunneridae</taxon>
        <taxon>Pentapetalae</taxon>
        <taxon>rosids</taxon>
        <taxon>fabids</taxon>
        <taxon>Rosales</taxon>
        <taxon>Rosaceae</taxon>
        <taxon>Rosoideae</taxon>
        <taxon>Rosoideae incertae sedis</taxon>
        <taxon>Rosa</taxon>
    </lineage>
</organism>
<dbReference type="Pfam" id="PF00076">
    <property type="entry name" value="RRM_1"/>
    <property type="match status" value="1"/>
</dbReference>
<dbReference type="EMBL" id="PDCK01000043">
    <property type="protein sequence ID" value="PRQ33934.1"/>
    <property type="molecule type" value="Genomic_DNA"/>
</dbReference>
<gene>
    <name evidence="4" type="ORF">RchiOBHm_Chr5g0063221</name>
</gene>
<keyword evidence="5" id="KW-1185">Reference proteome</keyword>
<proteinExistence type="predicted"/>
<evidence type="ECO:0000313" key="4">
    <source>
        <dbReference type="EMBL" id="PRQ33934.1"/>
    </source>
</evidence>
<evidence type="ECO:0000256" key="2">
    <source>
        <dbReference type="PROSITE-ProRule" id="PRU00176"/>
    </source>
</evidence>
<dbReference type="SUPFAM" id="SSF54928">
    <property type="entry name" value="RNA-binding domain, RBD"/>
    <property type="match status" value="1"/>
</dbReference>
<name>A0A2P6QIE1_ROSCH</name>
<evidence type="ECO:0000313" key="5">
    <source>
        <dbReference type="Proteomes" id="UP000238479"/>
    </source>
</evidence>
<comment type="caution">
    <text evidence="4">The sequence shown here is derived from an EMBL/GenBank/DDBJ whole genome shotgun (WGS) entry which is preliminary data.</text>
</comment>
<dbReference type="InterPro" id="IPR012677">
    <property type="entry name" value="Nucleotide-bd_a/b_plait_sf"/>
</dbReference>
<dbReference type="OMA" id="TERHSED"/>
<evidence type="ECO:0000256" key="1">
    <source>
        <dbReference type="ARBA" id="ARBA00022884"/>
    </source>
</evidence>
<sequence length="125" mass="14183">MAKRLSSKLFVSSTHSHSFFSSQSYIYFGFLIKPQFDPLLCGLGLSSYTTSEALRQMFSPFGDVTEARLVIDRETQRPKGFGFVTYKSEVEAQKALKIMDRRMVNGRLLSVEVAETERHSEDISS</sequence>
<feature type="domain" description="RRM" evidence="3">
    <location>
        <begin position="24"/>
        <end position="116"/>
    </location>
</feature>
<dbReference type="GO" id="GO:0003723">
    <property type="term" value="F:RNA binding"/>
    <property type="evidence" value="ECO:0007669"/>
    <property type="project" value="UniProtKB-UniRule"/>
</dbReference>
<dbReference type="AlphaFoldDB" id="A0A2P6QIE1"/>
<dbReference type="Proteomes" id="UP000238479">
    <property type="component" value="Chromosome 5"/>
</dbReference>
<protein>
    <submittedName>
        <fullName evidence="4">Putative nucleotide-binding alpha-beta plait domain-containing protein</fullName>
    </submittedName>
</protein>
<accession>A0A2P6QIE1</accession>
<dbReference type="InterPro" id="IPR035979">
    <property type="entry name" value="RBD_domain_sf"/>
</dbReference>
<dbReference type="Gene3D" id="3.30.70.330">
    <property type="match status" value="1"/>
</dbReference>
<evidence type="ECO:0000259" key="3">
    <source>
        <dbReference type="PROSITE" id="PS50102"/>
    </source>
</evidence>
<dbReference type="InterPro" id="IPR000504">
    <property type="entry name" value="RRM_dom"/>
</dbReference>
<reference evidence="4 5" key="1">
    <citation type="journal article" date="2018" name="Nat. Genet.">
        <title>The Rosa genome provides new insights in the design of modern roses.</title>
        <authorList>
            <person name="Bendahmane M."/>
        </authorList>
    </citation>
    <scope>NUCLEOTIDE SEQUENCE [LARGE SCALE GENOMIC DNA]</scope>
    <source>
        <strain evidence="5">cv. Old Blush</strain>
    </source>
</reference>
<dbReference type="Gramene" id="PRQ33934">
    <property type="protein sequence ID" value="PRQ33934"/>
    <property type="gene ID" value="RchiOBHm_Chr5g0063221"/>
</dbReference>
<dbReference type="PROSITE" id="PS50102">
    <property type="entry name" value="RRM"/>
    <property type="match status" value="1"/>
</dbReference>
<dbReference type="PANTHER" id="PTHR48027">
    <property type="entry name" value="HETEROGENEOUS NUCLEAR RIBONUCLEOPROTEIN 87F-RELATED"/>
    <property type="match status" value="1"/>
</dbReference>